<proteinExistence type="inferred from homology"/>
<feature type="binding site" evidence="5">
    <location>
        <position position="270"/>
    </location>
    <ligand>
        <name>substrate</name>
    </ligand>
</feature>
<dbReference type="Proteomes" id="UP001431693">
    <property type="component" value="Unassembled WGS sequence"/>
</dbReference>
<dbReference type="EMBL" id="JASJEX010000005">
    <property type="protein sequence ID" value="MDJ1130250.1"/>
    <property type="molecule type" value="Genomic_DNA"/>
</dbReference>
<evidence type="ECO:0000313" key="6">
    <source>
        <dbReference type="EMBL" id="MDJ1130250.1"/>
    </source>
</evidence>
<name>A0ABT6ZMH0_9ACTN</name>
<comment type="similarity">
    <text evidence="1 5">Belongs to the glutaminase family.</text>
</comment>
<evidence type="ECO:0000256" key="4">
    <source>
        <dbReference type="ARBA" id="ARBA00049534"/>
    </source>
</evidence>
<comment type="catalytic activity">
    <reaction evidence="4 5">
        <text>L-glutamine + H2O = L-glutamate + NH4(+)</text>
        <dbReference type="Rhea" id="RHEA:15889"/>
        <dbReference type="ChEBI" id="CHEBI:15377"/>
        <dbReference type="ChEBI" id="CHEBI:28938"/>
        <dbReference type="ChEBI" id="CHEBI:29985"/>
        <dbReference type="ChEBI" id="CHEBI:58359"/>
        <dbReference type="EC" id="3.5.1.2"/>
    </reaction>
</comment>
<feature type="binding site" evidence="5">
    <location>
        <position position="200"/>
    </location>
    <ligand>
        <name>substrate</name>
    </ligand>
</feature>
<dbReference type="InterPro" id="IPR012338">
    <property type="entry name" value="Beta-lactam/transpept-like"/>
</dbReference>
<dbReference type="NCBIfam" id="TIGR03814">
    <property type="entry name" value="Gln_ase"/>
    <property type="match status" value="1"/>
</dbReference>
<protein>
    <recommendedName>
        <fullName evidence="2 5">Glutaminase</fullName>
        <ecNumber evidence="2 5">3.5.1.2</ecNumber>
    </recommendedName>
</protein>
<dbReference type="NCBIfam" id="NF009020">
    <property type="entry name" value="PRK12356.1"/>
    <property type="match status" value="1"/>
</dbReference>
<dbReference type="RefSeq" id="WP_283713510.1">
    <property type="nucleotide sequence ID" value="NZ_JASJEW010000004.1"/>
</dbReference>
<dbReference type="Pfam" id="PF04960">
    <property type="entry name" value="Glutaminase"/>
    <property type="match status" value="1"/>
</dbReference>
<comment type="subunit">
    <text evidence="5">Homotetramer.</text>
</comment>
<dbReference type="PANTHER" id="PTHR12544">
    <property type="entry name" value="GLUTAMINASE"/>
    <property type="match status" value="1"/>
</dbReference>
<sequence length="326" mass="34311">MAIGAFHTFTKAQIKAAVAQAYDEAKQVTGGENAHYIPYLANVDPSLFGLSVCLADGTRFSMGDTSSVFGIESVSKVPTAALVMEQSGAETVRKDIGADATGLPFNSVLAVCLENDRPSTPLVNAGAMAACSMVEPQGQAEGKWREIRQNIEALCGSPVAVIDELYRSESATNFQNRSIAWLLKDYGRLYDDVEMSVDLYTRQCSLGVTAEQLAIMAATIANGGENPVTGERVFAEKLAGPLTSLIATVGFYQNTGDWLYESGIPAKTGVGGAVLGVMPGLFGVCAFAPPLDGAGNSVRGQAAVKALMRILDLSIFDARHLSLVGD</sequence>
<gene>
    <name evidence="5 6" type="primary">glsA</name>
    <name evidence="6" type="ORF">QJ043_09195</name>
</gene>
<feature type="binding site" evidence="5">
    <location>
        <position position="176"/>
    </location>
    <ligand>
        <name>substrate</name>
    </ligand>
</feature>
<feature type="binding site" evidence="5">
    <location>
        <position position="73"/>
    </location>
    <ligand>
        <name>substrate</name>
    </ligand>
</feature>
<reference evidence="6" key="1">
    <citation type="submission" date="2023-05" db="EMBL/GenBank/DDBJ databases">
        <title>[olsenella] sp. nov., isolated from a pig farm feces dump.</title>
        <authorList>
            <person name="Chang Y.-H."/>
        </authorList>
    </citation>
    <scope>NUCLEOTIDE SEQUENCE</scope>
    <source>
        <strain evidence="6">YH-ols2217</strain>
    </source>
</reference>
<feature type="binding site" evidence="5">
    <location>
        <position position="169"/>
    </location>
    <ligand>
        <name>substrate</name>
    </ligand>
</feature>
<dbReference type="SUPFAM" id="SSF56601">
    <property type="entry name" value="beta-lactamase/transpeptidase-like"/>
    <property type="match status" value="1"/>
</dbReference>
<feature type="binding site" evidence="5">
    <location>
        <position position="124"/>
    </location>
    <ligand>
        <name>substrate</name>
    </ligand>
</feature>
<evidence type="ECO:0000256" key="5">
    <source>
        <dbReference type="HAMAP-Rule" id="MF_00313"/>
    </source>
</evidence>
<comment type="caution">
    <text evidence="6">The sequence shown here is derived from an EMBL/GenBank/DDBJ whole genome shotgun (WGS) entry which is preliminary data.</text>
</comment>
<evidence type="ECO:0000313" key="7">
    <source>
        <dbReference type="Proteomes" id="UP001431693"/>
    </source>
</evidence>
<keyword evidence="3 5" id="KW-0378">Hydrolase</keyword>
<feature type="binding site" evidence="5">
    <location>
        <position position="252"/>
    </location>
    <ligand>
        <name>substrate</name>
    </ligand>
</feature>
<dbReference type="InterPro" id="IPR015868">
    <property type="entry name" value="Glutaminase"/>
</dbReference>
<evidence type="ECO:0000256" key="1">
    <source>
        <dbReference type="ARBA" id="ARBA00011076"/>
    </source>
</evidence>
<evidence type="ECO:0000256" key="2">
    <source>
        <dbReference type="ARBA" id="ARBA00012918"/>
    </source>
</evidence>
<dbReference type="Gene3D" id="3.40.710.10">
    <property type="entry name" value="DD-peptidase/beta-lactamase superfamily"/>
    <property type="match status" value="1"/>
</dbReference>
<dbReference type="EC" id="3.5.1.2" evidence="2 5"/>
<dbReference type="PANTHER" id="PTHR12544:SF48">
    <property type="entry name" value="GLUTAMINASE 1"/>
    <property type="match status" value="1"/>
</dbReference>
<evidence type="ECO:0000256" key="3">
    <source>
        <dbReference type="ARBA" id="ARBA00022801"/>
    </source>
</evidence>
<accession>A0ABT6ZMH0</accession>
<dbReference type="HAMAP" id="MF_00313">
    <property type="entry name" value="Glutaminase"/>
    <property type="match status" value="1"/>
</dbReference>
<dbReference type="GO" id="GO:0004359">
    <property type="term" value="F:glutaminase activity"/>
    <property type="evidence" value="ECO:0007669"/>
    <property type="project" value="UniProtKB-EC"/>
</dbReference>
<organism evidence="6 7">
    <name type="scientific">Kribbibacterium absianum</name>
    <dbReference type="NCBI Taxonomy" id="3044210"/>
    <lineage>
        <taxon>Bacteria</taxon>
        <taxon>Bacillati</taxon>
        <taxon>Actinomycetota</taxon>
        <taxon>Coriobacteriia</taxon>
        <taxon>Coriobacteriales</taxon>
        <taxon>Kribbibacteriaceae</taxon>
        <taxon>Kribbibacterium</taxon>
    </lineage>
</organism>
<keyword evidence="5" id="KW-0007">Acetylation</keyword>
<keyword evidence="7" id="KW-1185">Reference proteome</keyword>